<proteinExistence type="predicted"/>
<comment type="caution">
    <text evidence="2">The sequence shown here is derived from an EMBL/GenBank/DDBJ whole genome shotgun (WGS) entry which is preliminary data.</text>
</comment>
<dbReference type="GO" id="GO:0006313">
    <property type="term" value="P:DNA transposition"/>
    <property type="evidence" value="ECO:0007669"/>
    <property type="project" value="InterPro"/>
</dbReference>
<evidence type="ECO:0000259" key="1">
    <source>
        <dbReference type="Pfam" id="PF01609"/>
    </source>
</evidence>
<keyword evidence="3" id="KW-1185">Reference proteome</keyword>
<feature type="domain" description="Transposase IS4-like" evidence="1">
    <location>
        <begin position="6"/>
        <end position="48"/>
    </location>
</feature>
<dbReference type="Proteomes" id="UP000325255">
    <property type="component" value="Unassembled WGS sequence"/>
</dbReference>
<feature type="non-terminal residue" evidence="2">
    <location>
        <position position="1"/>
    </location>
</feature>
<dbReference type="OrthoDB" id="7278099at2"/>
<dbReference type="RefSeq" id="WP_150045779.1">
    <property type="nucleotide sequence ID" value="NZ_VWPK01000119.1"/>
</dbReference>
<organism evidence="2 3">
    <name type="scientific">Rhodovastum atsumiense</name>
    <dbReference type="NCBI Taxonomy" id="504468"/>
    <lineage>
        <taxon>Bacteria</taxon>
        <taxon>Pseudomonadati</taxon>
        <taxon>Pseudomonadota</taxon>
        <taxon>Alphaproteobacteria</taxon>
        <taxon>Acetobacterales</taxon>
        <taxon>Acetobacteraceae</taxon>
        <taxon>Rhodovastum</taxon>
    </lineage>
</organism>
<dbReference type="EMBL" id="VWPK01000119">
    <property type="protein sequence ID" value="KAA5607983.1"/>
    <property type="molecule type" value="Genomic_DNA"/>
</dbReference>
<protein>
    <submittedName>
        <fullName evidence="2">Transposase</fullName>
    </submittedName>
</protein>
<dbReference type="Pfam" id="PF01609">
    <property type="entry name" value="DDE_Tnp_1"/>
    <property type="match status" value="1"/>
</dbReference>
<accession>A0A5M6II95</accession>
<gene>
    <name evidence="2" type="ORF">F1189_31275</name>
</gene>
<dbReference type="GO" id="GO:0003677">
    <property type="term" value="F:DNA binding"/>
    <property type="evidence" value="ECO:0007669"/>
    <property type="project" value="InterPro"/>
</dbReference>
<evidence type="ECO:0000313" key="3">
    <source>
        <dbReference type="Proteomes" id="UP000325255"/>
    </source>
</evidence>
<reference evidence="2 3" key="1">
    <citation type="submission" date="2019-09" db="EMBL/GenBank/DDBJ databases">
        <title>Genome sequence of Rhodovastum atsumiense, a diverse member of the Acetobacteraceae family of non-sulfur purple photosynthetic bacteria.</title>
        <authorList>
            <person name="Meyer T."/>
            <person name="Kyndt J."/>
        </authorList>
    </citation>
    <scope>NUCLEOTIDE SEQUENCE [LARGE SCALE GENOMIC DNA]</scope>
    <source>
        <strain evidence="2 3">DSM 21279</strain>
    </source>
</reference>
<dbReference type="AlphaFoldDB" id="A0A5M6II95"/>
<dbReference type="InterPro" id="IPR002559">
    <property type="entry name" value="Transposase_11"/>
</dbReference>
<dbReference type="PANTHER" id="PTHR30007">
    <property type="entry name" value="PHP DOMAIN PROTEIN"/>
    <property type="match status" value="1"/>
</dbReference>
<sequence length="58" mass="6865">AANGFVVLPKRWIVERTIGWLNRCRRLAKDWENLNRKALAFLRLASIRLMVRRLCQTA</sequence>
<evidence type="ECO:0000313" key="2">
    <source>
        <dbReference type="EMBL" id="KAA5607983.1"/>
    </source>
</evidence>
<dbReference type="GO" id="GO:0004803">
    <property type="term" value="F:transposase activity"/>
    <property type="evidence" value="ECO:0007669"/>
    <property type="project" value="InterPro"/>
</dbReference>
<dbReference type="PANTHER" id="PTHR30007:SF0">
    <property type="entry name" value="TRANSPOSASE"/>
    <property type="match status" value="1"/>
</dbReference>
<name>A0A5M6II95_9PROT</name>